<dbReference type="AlphaFoldDB" id="A0A016U2I3"/>
<proteinExistence type="predicted"/>
<accession>A0A016U2I3</accession>
<sequence length="148" mass="17420">MAPMTRRSSFAFGRRLKMRKQRFPRPDRWVDRVDGSYRKLDSSIVDRYIAPLTRRSSFGFGRRLKMRKQRFPRPDRTELNAKINEEMKKLNAYVALADSLKKILNQGLIQGDAKMKVIKVLVCFTAHINQQYQRVFSFSTTLLESLMS</sequence>
<reference evidence="2" key="1">
    <citation type="journal article" date="2015" name="Nat. Genet.">
        <title>The genome and transcriptome of the zoonotic hookworm Ancylostoma ceylanicum identify infection-specific gene families.</title>
        <authorList>
            <person name="Schwarz E.M."/>
            <person name="Hu Y."/>
            <person name="Antoshechkin I."/>
            <person name="Miller M.M."/>
            <person name="Sternberg P.W."/>
            <person name="Aroian R.V."/>
        </authorList>
    </citation>
    <scope>NUCLEOTIDE SEQUENCE</scope>
    <source>
        <strain evidence="2">HY135</strain>
    </source>
</reference>
<gene>
    <name evidence="1" type="primary">Acey_s0060.g3158</name>
    <name evidence="1" type="ORF">Y032_0060g3158</name>
</gene>
<comment type="caution">
    <text evidence="1">The sequence shown here is derived from an EMBL/GenBank/DDBJ whole genome shotgun (WGS) entry which is preliminary data.</text>
</comment>
<evidence type="ECO:0000313" key="1">
    <source>
        <dbReference type="EMBL" id="EYC09504.1"/>
    </source>
</evidence>
<keyword evidence="2" id="KW-1185">Reference proteome</keyword>
<protein>
    <submittedName>
        <fullName evidence="1">Uncharacterized protein</fullName>
    </submittedName>
</protein>
<dbReference type="Proteomes" id="UP000024635">
    <property type="component" value="Unassembled WGS sequence"/>
</dbReference>
<dbReference type="EMBL" id="JARK01001396">
    <property type="protein sequence ID" value="EYC09504.1"/>
    <property type="molecule type" value="Genomic_DNA"/>
</dbReference>
<name>A0A016U2I3_9BILA</name>
<organism evidence="1 2">
    <name type="scientific">Ancylostoma ceylanicum</name>
    <dbReference type="NCBI Taxonomy" id="53326"/>
    <lineage>
        <taxon>Eukaryota</taxon>
        <taxon>Metazoa</taxon>
        <taxon>Ecdysozoa</taxon>
        <taxon>Nematoda</taxon>
        <taxon>Chromadorea</taxon>
        <taxon>Rhabditida</taxon>
        <taxon>Rhabditina</taxon>
        <taxon>Rhabditomorpha</taxon>
        <taxon>Strongyloidea</taxon>
        <taxon>Ancylostomatidae</taxon>
        <taxon>Ancylostomatinae</taxon>
        <taxon>Ancylostoma</taxon>
    </lineage>
</organism>
<evidence type="ECO:0000313" key="2">
    <source>
        <dbReference type="Proteomes" id="UP000024635"/>
    </source>
</evidence>